<evidence type="ECO:0000313" key="2">
    <source>
        <dbReference type="WBParaSite" id="nRc.2.0.1.t34440-RA"/>
    </source>
</evidence>
<accession>A0A915K6V4</accession>
<proteinExistence type="predicted"/>
<organism evidence="1 2">
    <name type="scientific">Romanomermis culicivorax</name>
    <name type="common">Nematode worm</name>
    <dbReference type="NCBI Taxonomy" id="13658"/>
    <lineage>
        <taxon>Eukaryota</taxon>
        <taxon>Metazoa</taxon>
        <taxon>Ecdysozoa</taxon>
        <taxon>Nematoda</taxon>
        <taxon>Enoplea</taxon>
        <taxon>Dorylaimia</taxon>
        <taxon>Mermithida</taxon>
        <taxon>Mermithoidea</taxon>
        <taxon>Mermithidae</taxon>
        <taxon>Romanomermis</taxon>
    </lineage>
</organism>
<sequence>MLIEVSRSNKIHSFTSSCLVNCLKNELESNEQYWKAVVKVDMLDFTNPNEPLQRLIDTVSSICGTVNTVNKCKVTCNQQLKEDSTSSKLAMFCRRNNEDLKKQLNCSIWNEGLAVQQCSFGLKYIRHLSKFSTQHMGIQRLKDMQNLLIDVCTETSDFLDCILPSIYEYCGQTKAELYLDLIKFSWVSTLYVFKRLNLHNRLPSTCEFESTKISEVVSSNAGRVTDSDERMDGNSQAVKENLVSAQAFSQKCE</sequence>
<name>A0A915K6V4_ROMCU</name>
<dbReference type="Proteomes" id="UP000887565">
    <property type="component" value="Unplaced"/>
</dbReference>
<keyword evidence="1" id="KW-1185">Reference proteome</keyword>
<reference evidence="2" key="1">
    <citation type="submission" date="2022-11" db="UniProtKB">
        <authorList>
            <consortium name="WormBaseParasite"/>
        </authorList>
    </citation>
    <scope>IDENTIFICATION</scope>
</reference>
<protein>
    <submittedName>
        <fullName evidence="2">Uncharacterized protein</fullName>
    </submittedName>
</protein>
<dbReference type="WBParaSite" id="nRc.2.0.1.t34440-RA">
    <property type="protein sequence ID" value="nRc.2.0.1.t34440-RA"/>
    <property type="gene ID" value="nRc.2.0.1.g34440"/>
</dbReference>
<dbReference type="AlphaFoldDB" id="A0A915K6V4"/>
<evidence type="ECO:0000313" key="1">
    <source>
        <dbReference type="Proteomes" id="UP000887565"/>
    </source>
</evidence>